<gene>
    <name evidence="2" type="ORF">E6B08_24890</name>
</gene>
<reference evidence="3" key="1">
    <citation type="submission" date="2019-04" db="EMBL/GenBank/DDBJ databases">
        <title>Genome sequence of Pseudomonas putida 1290, an auxin catabolizing strain.</title>
        <authorList>
            <person name="Laird T.S."/>
            <person name="Leveau J.H.J."/>
        </authorList>
    </citation>
    <scope>NUCLEOTIDE SEQUENCE [LARGE SCALE GENOMIC DNA]</scope>
    <source>
        <strain evidence="3">1290</strain>
    </source>
</reference>
<dbReference type="AlphaFoldDB" id="A0A4D6XB76"/>
<dbReference type="Gene3D" id="3.40.50.11550">
    <property type="match status" value="1"/>
</dbReference>
<dbReference type="EMBL" id="CP039371">
    <property type="protein sequence ID" value="QCI14386.1"/>
    <property type="molecule type" value="Genomic_DNA"/>
</dbReference>
<dbReference type="CDD" id="cd14729">
    <property type="entry name" value="RtxA-like"/>
    <property type="match status" value="1"/>
</dbReference>
<evidence type="ECO:0000313" key="3">
    <source>
        <dbReference type="Proteomes" id="UP000298551"/>
    </source>
</evidence>
<sequence>MILYGEPGTGEMAGIFLQEGNYYAEIDGIPYQVRYVGETRSWVVIDPENPYSFYRNVPIEQSAEGSWQPLARPDLIGEGMPRKLLSLWGRTTATELPALPATPYEIPPDMRSTLAPAILSSDDRAFSGVFGSFNPSEEAAFVEFRKLRDQLLADTNEYFIDPELPARPEIPKLPAEASPKQIIASVYERSNGLVIGESHFHTGSKRFLIDSMALLKKQKVRVLYMEHFMTDFHQADLDLFHKTGEMPENLKTYVSAQDIGHATDRANGYTFMQVLTTAQKNGIRVQAIDCLASYRQAWMRSPGPLTRQRMMNFYAHRIIEADQATRGASRWVALVGNSHSNTFEGVPGLSEIEGAIGLRFEDVPAGQPYRIGEDPGLSITQDNATAQRVKGDLRVQAAVRPRPRLGSNLRTQDAVGGRPLSGSDLERALTPPGNFTFEEIDGQMNLIHRSKDGQLKYTPLRRDARYLYIDRPEWPWISGRRLESQAQIKALLSRRGLTYVEV</sequence>
<feature type="region of interest" description="Disordered" evidence="1">
    <location>
        <begin position="407"/>
        <end position="427"/>
    </location>
</feature>
<dbReference type="Proteomes" id="UP000298551">
    <property type="component" value="Chromosome"/>
</dbReference>
<evidence type="ECO:0000313" key="2">
    <source>
        <dbReference type="EMBL" id="QCI14386.1"/>
    </source>
</evidence>
<accession>A0A4D6XB76</accession>
<evidence type="ECO:0000256" key="1">
    <source>
        <dbReference type="SAM" id="MobiDB-lite"/>
    </source>
</evidence>
<organism evidence="2 3">
    <name type="scientific">Pseudomonas putida</name>
    <name type="common">Arthrobacter siderocapsulatus</name>
    <dbReference type="NCBI Taxonomy" id="303"/>
    <lineage>
        <taxon>Bacteria</taxon>
        <taxon>Pseudomonadati</taxon>
        <taxon>Pseudomonadota</taxon>
        <taxon>Gammaproteobacteria</taxon>
        <taxon>Pseudomonadales</taxon>
        <taxon>Pseudomonadaceae</taxon>
        <taxon>Pseudomonas</taxon>
    </lineage>
</organism>
<proteinExistence type="predicted"/>
<name>A0A4D6XB76_PSEPU</name>
<dbReference type="SUPFAM" id="SSF159501">
    <property type="entry name" value="EreA/ChaN-like"/>
    <property type="match status" value="1"/>
</dbReference>
<dbReference type="RefSeq" id="WP_136916392.1">
    <property type="nucleotide sequence ID" value="NZ_CP039371.1"/>
</dbReference>
<protein>
    <submittedName>
        <fullName evidence="2">Membrane-targeted effector domain-containing toxin</fullName>
    </submittedName>
</protein>
<dbReference type="OrthoDB" id="5653126at2"/>